<evidence type="ECO:0000259" key="2">
    <source>
        <dbReference type="PROSITE" id="PS51186"/>
    </source>
</evidence>
<feature type="active site" description="Proton acceptor" evidence="1">
    <location>
        <position position="110"/>
    </location>
</feature>
<keyword evidence="4" id="KW-1185">Reference proteome</keyword>
<dbReference type="AlphaFoldDB" id="A0A1A8XXN4"/>
<name>A0A1A8XXN4_9PROT</name>
<evidence type="ECO:0000313" key="4">
    <source>
        <dbReference type="Proteomes" id="UP000199169"/>
    </source>
</evidence>
<dbReference type="GO" id="GO:0005737">
    <property type="term" value="C:cytoplasm"/>
    <property type="evidence" value="ECO:0007669"/>
    <property type="project" value="UniProtKB-SubCell"/>
</dbReference>
<sequence>MSAVLAPRATMLAMSPCDIDDILAIEARVHPFPWTRGNFVDSMAAGYGVWGSRIDGQLVGYCVLMLAVDEAHLLNIGVAERRQGMGFGASLLDHAMLAARRAGASSLLLEVRPSNEKALALYRNFGFQQIGVRRAYYAAEPGREDALVLQLALAEVPE</sequence>
<dbReference type="STRING" id="1860102.ACCAA_760034"/>
<dbReference type="PANTHER" id="PTHR43617:SF35">
    <property type="entry name" value="[RIBOSOMAL PROTEIN BS18]-ALANINE N-ACETYLTRANSFERASE"/>
    <property type="match status" value="1"/>
</dbReference>
<dbReference type="InterPro" id="IPR006464">
    <property type="entry name" value="AcTrfase_RimI/Ard1"/>
</dbReference>
<evidence type="ECO:0000256" key="1">
    <source>
        <dbReference type="HAMAP-Rule" id="MF_02210"/>
    </source>
</evidence>
<dbReference type="RefSeq" id="WP_245754699.1">
    <property type="nucleotide sequence ID" value="NZ_FLQX01000156.1"/>
</dbReference>
<comment type="caution">
    <text evidence="1">Lacks conserved residue(s) required for the propagation of feature annotation.</text>
</comment>
<feature type="active site" description="Proton donor" evidence="1">
    <location>
        <position position="122"/>
    </location>
</feature>
<feature type="binding site" evidence="1">
    <location>
        <position position="115"/>
    </location>
    <ligand>
        <name>acetyl-CoA</name>
        <dbReference type="ChEBI" id="CHEBI:57288"/>
    </ligand>
</feature>
<dbReference type="InterPro" id="IPR000182">
    <property type="entry name" value="GNAT_dom"/>
</dbReference>
<keyword evidence="1 3" id="KW-0808">Transferase</keyword>
<dbReference type="Pfam" id="PF00583">
    <property type="entry name" value="Acetyltransf_1"/>
    <property type="match status" value="1"/>
</dbReference>
<gene>
    <name evidence="1" type="primary">rimI</name>
    <name evidence="3" type="ORF">ACCAA_760034</name>
</gene>
<accession>A0A1A8XXN4</accession>
<dbReference type="CDD" id="cd04301">
    <property type="entry name" value="NAT_SF"/>
    <property type="match status" value="1"/>
</dbReference>
<dbReference type="NCBIfam" id="TIGR01575">
    <property type="entry name" value="rimI"/>
    <property type="match status" value="1"/>
</dbReference>
<organism evidence="3 4">
    <name type="scientific">Candidatus Accumulibacter aalborgensis</name>
    <dbReference type="NCBI Taxonomy" id="1860102"/>
    <lineage>
        <taxon>Bacteria</taxon>
        <taxon>Pseudomonadati</taxon>
        <taxon>Pseudomonadota</taxon>
        <taxon>Betaproteobacteria</taxon>
        <taxon>Candidatus Accumulibacter</taxon>
    </lineage>
</organism>
<dbReference type="SUPFAM" id="SSF55729">
    <property type="entry name" value="Acyl-CoA N-acyltransferases (Nat)"/>
    <property type="match status" value="1"/>
</dbReference>
<comment type="subcellular location">
    <subcellularLocation>
        <location evidence="1">Cytoplasm</location>
    </subcellularLocation>
</comment>
<dbReference type="EC" id="2.3.1.266" evidence="1"/>
<feature type="binding site" evidence="1">
    <location>
        <begin position="76"/>
        <end position="78"/>
    </location>
    <ligand>
        <name>acetyl-CoA</name>
        <dbReference type="ChEBI" id="CHEBI:57288"/>
    </ligand>
</feature>
<reference evidence="3 4" key="1">
    <citation type="submission" date="2016-06" db="EMBL/GenBank/DDBJ databases">
        <authorList>
            <person name="Kjaerup R.B."/>
            <person name="Dalgaard T.S."/>
            <person name="Juul-Madsen H.R."/>
        </authorList>
    </citation>
    <scope>NUCLEOTIDE SEQUENCE [LARGE SCALE GENOMIC DNA]</scope>
    <source>
        <strain evidence="3">3</strain>
    </source>
</reference>
<dbReference type="Gene3D" id="3.40.630.30">
    <property type="match status" value="1"/>
</dbReference>
<dbReference type="PANTHER" id="PTHR43617">
    <property type="entry name" value="L-AMINO ACID N-ACETYLTRANSFERASE"/>
    <property type="match status" value="1"/>
</dbReference>
<proteinExistence type="inferred from homology"/>
<dbReference type="EMBL" id="FLQX01000156">
    <property type="protein sequence ID" value="SBT09744.1"/>
    <property type="molecule type" value="Genomic_DNA"/>
</dbReference>
<comment type="function">
    <text evidence="1">Acetylates the N-terminal alanine of ribosomal protein bS18.</text>
</comment>
<comment type="catalytic activity">
    <reaction evidence="1">
        <text>N-terminal L-alanyl-[ribosomal protein bS18] + acetyl-CoA = N-terminal N(alpha)-acetyl-L-alanyl-[ribosomal protein bS18] + CoA + H(+)</text>
        <dbReference type="Rhea" id="RHEA:43756"/>
        <dbReference type="Rhea" id="RHEA-COMP:10676"/>
        <dbReference type="Rhea" id="RHEA-COMP:10677"/>
        <dbReference type="ChEBI" id="CHEBI:15378"/>
        <dbReference type="ChEBI" id="CHEBI:57287"/>
        <dbReference type="ChEBI" id="CHEBI:57288"/>
        <dbReference type="ChEBI" id="CHEBI:64718"/>
        <dbReference type="ChEBI" id="CHEBI:83683"/>
        <dbReference type="EC" id="2.3.1.266"/>
    </reaction>
</comment>
<comment type="similarity">
    <text evidence="1">Belongs to the acetyltransferase family. RimI subfamily.</text>
</comment>
<keyword evidence="1" id="KW-0963">Cytoplasm</keyword>
<dbReference type="Proteomes" id="UP000199169">
    <property type="component" value="Unassembled WGS sequence"/>
</dbReference>
<protein>
    <recommendedName>
        <fullName evidence="1">[Ribosomal protein bS18]-alanine N-acetyltransferase</fullName>
        <ecNumber evidence="1">2.3.1.266</ecNumber>
    </recommendedName>
</protein>
<evidence type="ECO:0000313" key="3">
    <source>
        <dbReference type="EMBL" id="SBT09744.1"/>
    </source>
</evidence>
<dbReference type="PROSITE" id="PS51186">
    <property type="entry name" value="GNAT"/>
    <property type="match status" value="1"/>
</dbReference>
<dbReference type="InterPro" id="IPR043690">
    <property type="entry name" value="RimI"/>
</dbReference>
<feature type="domain" description="N-acetyltransferase" evidence="2">
    <location>
        <begin position="9"/>
        <end position="154"/>
    </location>
</feature>
<dbReference type="HAMAP" id="MF_02210">
    <property type="entry name" value="RimI"/>
    <property type="match status" value="1"/>
</dbReference>
<dbReference type="GO" id="GO:0008999">
    <property type="term" value="F:protein-N-terminal-alanine acetyltransferase activity"/>
    <property type="evidence" value="ECO:0007669"/>
    <property type="project" value="UniProtKB-UniRule"/>
</dbReference>
<keyword evidence="1" id="KW-0012">Acyltransferase</keyword>
<dbReference type="InterPro" id="IPR050276">
    <property type="entry name" value="MshD_Acetyltransferase"/>
</dbReference>
<dbReference type="InterPro" id="IPR016181">
    <property type="entry name" value="Acyl_CoA_acyltransferase"/>
</dbReference>